<dbReference type="GO" id="GO:0005524">
    <property type="term" value="F:ATP binding"/>
    <property type="evidence" value="ECO:0007669"/>
    <property type="project" value="UniProtKB-KW"/>
</dbReference>
<dbReference type="RefSeq" id="WP_404614009.1">
    <property type="nucleotide sequence ID" value="NZ_JADIKK010000008.1"/>
</dbReference>
<keyword evidence="6" id="KW-1185">Reference proteome</keyword>
<proteinExistence type="predicted"/>
<dbReference type="CDD" id="cd03225">
    <property type="entry name" value="ABC_cobalt_CbiO_domain1"/>
    <property type="match status" value="1"/>
</dbReference>
<feature type="domain" description="ABC transporter" evidence="4">
    <location>
        <begin position="11"/>
        <end position="255"/>
    </location>
</feature>
<dbReference type="PROSITE" id="PS50893">
    <property type="entry name" value="ABC_TRANSPORTER_2"/>
    <property type="match status" value="1"/>
</dbReference>
<comment type="caution">
    <text evidence="5">The sequence shown here is derived from an EMBL/GenBank/DDBJ whole genome shotgun (WGS) entry which is preliminary data.</text>
</comment>
<keyword evidence="3 5" id="KW-0067">ATP-binding</keyword>
<dbReference type="SMART" id="SM00382">
    <property type="entry name" value="AAA"/>
    <property type="match status" value="1"/>
</dbReference>
<dbReference type="PANTHER" id="PTHR42734">
    <property type="entry name" value="METAL TRANSPORT SYSTEM ATP-BINDING PROTEIN TM_0124-RELATED"/>
    <property type="match status" value="1"/>
</dbReference>
<dbReference type="InterPro" id="IPR003439">
    <property type="entry name" value="ABC_transporter-like_ATP-bd"/>
</dbReference>
<dbReference type="SUPFAM" id="SSF52540">
    <property type="entry name" value="P-loop containing nucleoside triphosphate hydrolases"/>
    <property type="match status" value="1"/>
</dbReference>
<dbReference type="Gene3D" id="3.40.50.300">
    <property type="entry name" value="P-loop containing nucleotide triphosphate hydrolases"/>
    <property type="match status" value="1"/>
</dbReference>
<evidence type="ECO:0000256" key="1">
    <source>
        <dbReference type="ARBA" id="ARBA00022448"/>
    </source>
</evidence>
<evidence type="ECO:0000259" key="4">
    <source>
        <dbReference type="PROSITE" id="PS50893"/>
    </source>
</evidence>
<dbReference type="Proteomes" id="UP001620339">
    <property type="component" value="Unassembled WGS sequence"/>
</dbReference>
<dbReference type="InterPro" id="IPR015856">
    <property type="entry name" value="ABC_transpr_CbiO/EcfA_su"/>
</dbReference>
<name>A0ABW8J7F0_9GAMM</name>
<dbReference type="InterPro" id="IPR050153">
    <property type="entry name" value="Metal_Ion_Import_ABC"/>
</dbReference>
<accession>A0ABW8J7F0</accession>
<dbReference type="InterPro" id="IPR027417">
    <property type="entry name" value="P-loop_NTPase"/>
</dbReference>
<gene>
    <name evidence="5" type="ORF">ISP25_11445</name>
</gene>
<sequence length="270" mass="29460">MDANPVTPPLLEIDNATVLRGNCTALDRLSLRIEAGQHTAILGANGSGKSTLVQLIARQLYPLAPSDGRSPVRVFGRDRWNVAELRGLLGIVSPALQRDYTTDTPLEVFDAVVSSFFAARGLWLDHEITEAMRERANAALVQLEVSHLIGREMASLSTGEARRVLIARALAHRPRALLLDEPCAGLDLASRRHFLETLRALARSGTTLLLVTHHVEEIIPEIERVLLLKNGLALREGGKAATLTGEALGEAFAMPIRVTQHGDWYHATVQ</sequence>
<protein>
    <submittedName>
        <fullName evidence="5">ATP-binding cassette domain-containing protein</fullName>
    </submittedName>
</protein>
<organism evidence="5 6">
    <name type="scientific">Rhodanobacter hydrolyticus</name>
    <dbReference type="NCBI Taxonomy" id="2250595"/>
    <lineage>
        <taxon>Bacteria</taxon>
        <taxon>Pseudomonadati</taxon>
        <taxon>Pseudomonadota</taxon>
        <taxon>Gammaproteobacteria</taxon>
        <taxon>Lysobacterales</taxon>
        <taxon>Rhodanobacteraceae</taxon>
        <taxon>Rhodanobacter</taxon>
    </lineage>
</organism>
<dbReference type="EMBL" id="JADIKK010000008">
    <property type="protein sequence ID" value="MFK2877683.1"/>
    <property type="molecule type" value="Genomic_DNA"/>
</dbReference>
<evidence type="ECO:0000256" key="3">
    <source>
        <dbReference type="ARBA" id="ARBA00022840"/>
    </source>
</evidence>
<reference evidence="5 6" key="1">
    <citation type="submission" date="2020-10" db="EMBL/GenBank/DDBJ databases">
        <title>Phylogeny of dyella-like bacteria.</title>
        <authorList>
            <person name="Fu J."/>
        </authorList>
    </citation>
    <scope>NUCLEOTIDE SEQUENCE [LARGE SCALE GENOMIC DNA]</scope>
    <source>
        <strain evidence="5 6">KACC 19113</strain>
    </source>
</reference>
<evidence type="ECO:0000313" key="5">
    <source>
        <dbReference type="EMBL" id="MFK2877683.1"/>
    </source>
</evidence>
<evidence type="ECO:0000313" key="6">
    <source>
        <dbReference type="Proteomes" id="UP001620339"/>
    </source>
</evidence>
<evidence type="ECO:0000256" key="2">
    <source>
        <dbReference type="ARBA" id="ARBA00022741"/>
    </source>
</evidence>
<keyword evidence="1" id="KW-0813">Transport</keyword>
<dbReference type="Pfam" id="PF00005">
    <property type="entry name" value="ABC_tran"/>
    <property type="match status" value="1"/>
</dbReference>
<keyword evidence="2" id="KW-0547">Nucleotide-binding</keyword>
<dbReference type="InterPro" id="IPR003593">
    <property type="entry name" value="AAA+_ATPase"/>
</dbReference>